<reference evidence="1 3" key="1">
    <citation type="submission" date="2021-07" db="EMBL/GenBank/DDBJ databases">
        <title>Draft genome sequence of carbapenem-resistant Aeromonas spp. in Japan.</title>
        <authorList>
            <person name="Maehana S."/>
            <person name="Suzuki M."/>
            <person name="Kitasato H."/>
        </authorList>
    </citation>
    <scope>NUCLEOTIDE SEQUENCE</scope>
    <source>
        <strain evidence="1">KAM351</strain>
        <strain evidence="2 3">KAM382</strain>
    </source>
</reference>
<accession>A0A7R7ZCP5</accession>
<evidence type="ECO:0000313" key="1">
    <source>
        <dbReference type="EMBL" id="GJA63955.1"/>
    </source>
</evidence>
<evidence type="ECO:0000313" key="2">
    <source>
        <dbReference type="EMBL" id="GJB90596.1"/>
    </source>
</evidence>
<dbReference type="AlphaFoldDB" id="A0A7R7ZCP5"/>
<organism evidence="1 4">
    <name type="scientific">Aeromonas caviae</name>
    <name type="common">Aeromonas punctata</name>
    <dbReference type="NCBI Taxonomy" id="648"/>
    <lineage>
        <taxon>Bacteria</taxon>
        <taxon>Pseudomonadati</taxon>
        <taxon>Pseudomonadota</taxon>
        <taxon>Gammaproteobacteria</taxon>
        <taxon>Aeromonadales</taxon>
        <taxon>Aeromonadaceae</taxon>
        <taxon>Aeromonas</taxon>
    </lineage>
</organism>
<evidence type="ECO:0000313" key="3">
    <source>
        <dbReference type="Proteomes" id="UP000737420"/>
    </source>
</evidence>
<evidence type="ECO:0000313" key="4">
    <source>
        <dbReference type="Proteomes" id="UP000886934"/>
    </source>
</evidence>
<gene>
    <name evidence="1" type="ORF">KAM351_25660</name>
    <name evidence="2" type="ORF">KAM382_06570</name>
</gene>
<protein>
    <submittedName>
        <fullName evidence="1">Uncharacterized protein</fullName>
    </submittedName>
</protein>
<dbReference type="Proteomes" id="UP000886934">
    <property type="component" value="Unassembled WGS sequence"/>
</dbReference>
<dbReference type="EMBL" id="BPNN01000036">
    <property type="protein sequence ID" value="GJA63955.1"/>
    <property type="molecule type" value="Genomic_DNA"/>
</dbReference>
<sequence>MPVLIPDATLLEKMRECGCMLALSELGSSAPELLQAGWPIRYWLPAPSGYEALLQPLATALGLLRLAPRGEAQQEDDLKLS</sequence>
<dbReference type="Proteomes" id="UP000737420">
    <property type="component" value="Unassembled WGS sequence"/>
</dbReference>
<dbReference type="EMBL" id="BPOP01000004">
    <property type="protein sequence ID" value="GJB90596.1"/>
    <property type="molecule type" value="Genomic_DNA"/>
</dbReference>
<proteinExistence type="predicted"/>
<comment type="caution">
    <text evidence="1">The sequence shown here is derived from an EMBL/GenBank/DDBJ whole genome shotgun (WGS) entry which is preliminary data.</text>
</comment>
<name>A0A7R7ZCP5_AERCA</name>